<organism evidence="1 2">
    <name type="scientific">Halorubrum vacuolatum</name>
    <name type="common">Natronobacterium vacuolatum</name>
    <dbReference type="NCBI Taxonomy" id="63740"/>
    <lineage>
        <taxon>Archaea</taxon>
        <taxon>Methanobacteriati</taxon>
        <taxon>Methanobacteriota</taxon>
        <taxon>Stenosarchaea group</taxon>
        <taxon>Halobacteria</taxon>
        <taxon>Halobacteriales</taxon>
        <taxon>Haloferacaceae</taxon>
        <taxon>Halorubrum</taxon>
    </lineage>
</organism>
<dbReference type="RefSeq" id="WP_245809968.1">
    <property type="nucleotide sequence ID" value="NZ_FZNQ01000014.1"/>
</dbReference>
<accession>A0A238X924</accession>
<keyword evidence="2" id="KW-1185">Reference proteome</keyword>
<dbReference type="AlphaFoldDB" id="A0A238X924"/>
<protein>
    <submittedName>
        <fullName evidence="1">Uncharacterized protein</fullName>
    </submittedName>
</protein>
<evidence type="ECO:0000313" key="1">
    <source>
        <dbReference type="EMBL" id="SNR55112.1"/>
    </source>
</evidence>
<dbReference type="EMBL" id="FZNQ01000014">
    <property type="protein sequence ID" value="SNR55112.1"/>
    <property type="molecule type" value="Genomic_DNA"/>
</dbReference>
<name>A0A238X924_HALVU</name>
<reference evidence="1 2" key="1">
    <citation type="submission" date="2017-06" db="EMBL/GenBank/DDBJ databases">
        <authorList>
            <person name="Kim H.J."/>
            <person name="Triplett B.A."/>
        </authorList>
    </citation>
    <scope>NUCLEOTIDE SEQUENCE [LARGE SCALE GENOMIC DNA]</scope>
    <source>
        <strain evidence="1 2">DSM 8800</strain>
    </source>
</reference>
<dbReference type="Proteomes" id="UP000198397">
    <property type="component" value="Unassembled WGS sequence"/>
</dbReference>
<gene>
    <name evidence="1" type="ORF">SAMN06264855_11476</name>
</gene>
<proteinExistence type="predicted"/>
<evidence type="ECO:0000313" key="2">
    <source>
        <dbReference type="Proteomes" id="UP000198397"/>
    </source>
</evidence>
<sequence>MQRRNFLVGVGGAAIGGSALLGSGAFTRVESQRNVTIAVAADPDAYLGMSVIEESLNSTNYVDLDEKGHLFIDIGENPNGGQGVNSDSFTYFDDLFRLCNQGKADAQISYQLPEAGFDESGNWESPDERYDEPIISFYFVRDDGTRVFIEEGEEVLLEVGECDNIGLRTVTKSVNAMENDYLIDDEIVITADSPGAGAVGNGNSESNNS</sequence>